<proteinExistence type="predicted"/>
<gene>
    <name evidence="1" type="ORF">PCAMFM013_S020g000095</name>
</gene>
<reference evidence="1 2" key="1">
    <citation type="journal article" date="2014" name="Nat. Commun.">
        <title>Multiple recent horizontal transfers of a large genomic region in cheese making fungi.</title>
        <authorList>
            <person name="Cheeseman K."/>
            <person name="Ropars J."/>
            <person name="Renault P."/>
            <person name="Dupont J."/>
            <person name="Gouzy J."/>
            <person name="Branca A."/>
            <person name="Abraham A.L."/>
            <person name="Ceppi M."/>
            <person name="Conseiller E."/>
            <person name="Debuchy R."/>
            <person name="Malagnac F."/>
            <person name="Goarin A."/>
            <person name="Silar P."/>
            <person name="Lacoste S."/>
            <person name="Sallet E."/>
            <person name="Bensimon A."/>
            <person name="Giraud T."/>
            <person name="Brygoo Y."/>
        </authorList>
    </citation>
    <scope>NUCLEOTIDE SEQUENCE [LARGE SCALE GENOMIC DNA]</scope>
    <source>
        <strain evidence="2">FM 013</strain>
    </source>
</reference>
<accession>A0A0G4PLA4</accession>
<name>A0A0G4PLA4_PENC3</name>
<evidence type="ECO:0000313" key="2">
    <source>
        <dbReference type="Proteomes" id="UP000053732"/>
    </source>
</evidence>
<evidence type="ECO:0000313" key="1">
    <source>
        <dbReference type="EMBL" id="CRL26936.1"/>
    </source>
</evidence>
<dbReference type="EMBL" id="HG793153">
    <property type="protein sequence ID" value="CRL26936.1"/>
    <property type="molecule type" value="Genomic_DNA"/>
</dbReference>
<sequence>MSMCIPLKRSSNPQSIEAITTLNTITITITSIPIPHLPPKKQSPINPHSPIPNLLAIVVSLQFRSRENRSLVGMVISGHLDRDAQGVIMMFGMDGDGGGAGSNVSCDCAHEGLVVGVGVPCLDEDVHPVADLAWIVLGFRD</sequence>
<protein>
    <submittedName>
        <fullName evidence="1">Str. FM013</fullName>
    </submittedName>
</protein>
<organism evidence="1 2">
    <name type="scientific">Penicillium camemberti (strain FM 013)</name>
    <dbReference type="NCBI Taxonomy" id="1429867"/>
    <lineage>
        <taxon>Eukaryota</taxon>
        <taxon>Fungi</taxon>
        <taxon>Dikarya</taxon>
        <taxon>Ascomycota</taxon>
        <taxon>Pezizomycotina</taxon>
        <taxon>Eurotiomycetes</taxon>
        <taxon>Eurotiomycetidae</taxon>
        <taxon>Eurotiales</taxon>
        <taxon>Aspergillaceae</taxon>
        <taxon>Penicillium</taxon>
    </lineage>
</organism>
<dbReference type="Proteomes" id="UP000053732">
    <property type="component" value="Unassembled WGS sequence"/>
</dbReference>
<keyword evidence="2" id="KW-1185">Reference proteome</keyword>
<dbReference type="AlphaFoldDB" id="A0A0G4PLA4"/>